<dbReference type="RefSeq" id="WP_119591721.1">
    <property type="nucleotide sequence ID" value="NZ_QXFM01000025.1"/>
</dbReference>
<evidence type="ECO:0000256" key="3">
    <source>
        <dbReference type="ARBA" id="ARBA00023002"/>
    </source>
</evidence>
<keyword evidence="4 6" id="KW-0520">NAD</keyword>
<dbReference type="InterPro" id="IPR029039">
    <property type="entry name" value="Flavoprotein-like_sf"/>
</dbReference>
<comment type="cofactor">
    <cofactor evidence="6">
        <name>FMN</name>
        <dbReference type="ChEBI" id="CHEBI:58210"/>
    </cofactor>
    <text evidence="6">Binds 1 FMN per subunit.</text>
</comment>
<evidence type="ECO:0000313" key="9">
    <source>
        <dbReference type="Proteomes" id="UP000265366"/>
    </source>
</evidence>
<comment type="caution">
    <text evidence="6">Lacks conserved residue(s) required for the propagation of feature annotation.</text>
</comment>
<dbReference type="InterPro" id="IPR003680">
    <property type="entry name" value="Flavodoxin_fold"/>
</dbReference>
<organism evidence="8 9">
    <name type="scientific">Aurantiacibacter xanthus</name>
    <dbReference type="NCBI Taxonomy" id="1784712"/>
    <lineage>
        <taxon>Bacteria</taxon>
        <taxon>Pseudomonadati</taxon>
        <taxon>Pseudomonadota</taxon>
        <taxon>Alphaproteobacteria</taxon>
        <taxon>Sphingomonadales</taxon>
        <taxon>Erythrobacteraceae</taxon>
        <taxon>Aurantiacibacter</taxon>
    </lineage>
</organism>
<evidence type="ECO:0000256" key="1">
    <source>
        <dbReference type="ARBA" id="ARBA00022630"/>
    </source>
</evidence>
<dbReference type="Proteomes" id="UP000265366">
    <property type="component" value="Unassembled WGS sequence"/>
</dbReference>
<dbReference type="EC" id="1.6.5.-" evidence="6"/>
<dbReference type="AlphaFoldDB" id="A0A3A1PCB4"/>
<gene>
    <name evidence="6" type="primary">azoR</name>
    <name evidence="8" type="ORF">D2V17_03350</name>
</gene>
<evidence type="ECO:0000256" key="2">
    <source>
        <dbReference type="ARBA" id="ARBA00022643"/>
    </source>
</evidence>
<keyword evidence="3 6" id="KW-0560">Oxidoreductase</keyword>
<dbReference type="PANTHER" id="PTHR43741:SF4">
    <property type="entry name" value="FMN-DEPENDENT NADH:QUINONE OXIDOREDUCTASE"/>
    <property type="match status" value="1"/>
</dbReference>
<dbReference type="Gene3D" id="3.40.50.360">
    <property type="match status" value="1"/>
</dbReference>
<dbReference type="OrthoDB" id="9787136at2"/>
<proteinExistence type="inferred from homology"/>
<dbReference type="EC" id="1.7.1.17" evidence="6"/>
<evidence type="ECO:0000256" key="4">
    <source>
        <dbReference type="ARBA" id="ARBA00023027"/>
    </source>
</evidence>
<dbReference type="HAMAP" id="MF_01216">
    <property type="entry name" value="Azoreductase_type1"/>
    <property type="match status" value="1"/>
</dbReference>
<accession>A0A3A1PCB4</accession>
<dbReference type="Pfam" id="PF02525">
    <property type="entry name" value="Flavodoxin_2"/>
    <property type="match status" value="1"/>
</dbReference>
<comment type="catalytic activity">
    <reaction evidence="5">
        <text>N,N-dimethyl-1,4-phenylenediamine + anthranilate + 2 NAD(+) = 2-(4-dimethylaminophenyl)diazenylbenzoate + 2 NADH + 2 H(+)</text>
        <dbReference type="Rhea" id="RHEA:55872"/>
        <dbReference type="ChEBI" id="CHEBI:15378"/>
        <dbReference type="ChEBI" id="CHEBI:15783"/>
        <dbReference type="ChEBI" id="CHEBI:16567"/>
        <dbReference type="ChEBI" id="CHEBI:57540"/>
        <dbReference type="ChEBI" id="CHEBI:57945"/>
        <dbReference type="ChEBI" id="CHEBI:71579"/>
        <dbReference type="EC" id="1.7.1.17"/>
    </reaction>
    <physiologicalReaction direction="right-to-left" evidence="5">
        <dbReference type="Rhea" id="RHEA:55874"/>
    </physiologicalReaction>
</comment>
<dbReference type="GO" id="GO:0016652">
    <property type="term" value="F:oxidoreductase activity, acting on NAD(P)H as acceptor"/>
    <property type="evidence" value="ECO:0007669"/>
    <property type="project" value="UniProtKB-UniRule"/>
</dbReference>
<dbReference type="SUPFAM" id="SSF52218">
    <property type="entry name" value="Flavoproteins"/>
    <property type="match status" value="1"/>
</dbReference>
<keyword evidence="1 6" id="KW-0285">Flavoprotein</keyword>
<keyword evidence="9" id="KW-1185">Reference proteome</keyword>
<dbReference type="InterPro" id="IPR050104">
    <property type="entry name" value="FMN-dep_NADH:Q_OxRdtase_AzoR1"/>
</dbReference>
<dbReference type="GO" id="GO:0009055">
    <property type="term" value="F:electron transfer activity"/>
    <property type="evidence" value="ECO:0007669"/>
    <property type="project" value="UniProtKB-UniRule"/>
</dbReference>
<feature type="binding site" evidence="6">
    <location>
        <position position="10"/>
    </location>
    <ligand>
        <name>FMN</name>
        <dbReference type="ChEBI" id="CHEBI:58210"/>
    </ligand>
</feature>
<dbReference type="GO" id="GO:0016655">
    <property type="term" value="F:oxidoreductase activity, acting on NAD(P)H, quinone or similar compound as acceptor"/>
    <property type="evidence" value="ECO:0007669"/>
    <property type="project" value="InterPro"/>
</dbReference>
<comment type="similarity">
    <text evidence="6">Belongs to the azoreductase type 1 family.</text>
</comment>
<dbReference type="PANTHER" id="PTHR43741">
    <property type="entry name" value="FMN-DEPENDENT NADH-AZOREDUCTASE 1"/>
    <property type="match status" value="1"/>
</dbReference>
<comment type="function">
    <text evidence="6">Quinone reductase that provides resistance to thiol-specific stress caused by electrophilic quinones.</text>
</comment>
<keyword evidence="2 6" id="KW-0288">FMN</keyword>
<comment type="caution">
    <text evidence="8">The sequence shown here is derived from an EMBL/GenBank/DDBJ whole genome shotgun (WGS) entry which is preliminary data.</text>
</comment>
<evidence type="ECO:0000313" key="8">
    <source>
        <dbReference type="EMBL" id="RIV91186.1"/>
    </source>
</evidence>
<dbReference type="InterPro" id="IPR023048">
    <property type="entry name" value="NADH:quinone_OxRdtase_FMN_depd"/>
</dbReference>
<reference evidence="8 9" key="1">
    <citation type="submission" date="2018-08" db="EMBL/GenBank/DDBJ databases">
        <title>Erythrobacter zhengii sp.nov., a bacterium isolated from deep-sea sediment.</title>
        <authorList>
            <person name="Fang C."/>
            <person name="Wu Y.-H."/>
            <person name="Sun C."/>
            <person name="Wang H."/>
            <person name="Cheng H."/>
            <person name="Meng F.-X."/>
            <person name="Wang C.-S."/>
            <person name="Xu X.-W."/>
        </authorList>
    </citation>
    <scope>NUCLEOTIDE SEQUENCE [LARGE SCALE GENOMIC DNA]</scope>
    <source>
        <strain evidence="8 9">CCTCC AB 2015396</strain>
    </source>
</reference>
<comment type="catalytic activity">
    <reaction evidence="6">
        <text>2 a quinone + NADH + H(+) = 2 a 1,4-benzosemiquinone + NAD(+)</text>
        <dbReference type="Rhea" id="RHEA:65952"/>
        <dbReference type="ChEBI" id="CHEBI:15378"/>
        <dbReference type="ChEBI" id="CHEBI:57540"/>
        <dbReference type="ChEBI" id="CHEBI:57945"/>
        <dbReference type="ChEBI" id="CHEBI:132124"/>
        <dbReference type="ChEBI" id="CHEBI:134225"/>
    </reaction>
</comment>
<feature type="domain" description="Flavodoxin-like fold" evidence="7">
    <location>
        <begin position="3"/>
        <end position="195"/>
    </location>
</feature>
<feature type="binding site" evidence="6">
    <location>
        <begin position="136"/>
        <end position="139"/>
    </location>
    <ligand>
        <name>FMN</name>
        <dbReference type="ChEBI" id="CHEBI:58210"/>
    </ligand>
</feature>
<evidence type="ECO:0000259" key="7">
    <source>
        <dbReference type="Pfam" id="PF02525"/>
    </source>
</evidence>
<dbReference type="GO" id="GO:0010181">
    <property type="term" value="F:FMN binding"/>
    <property type="evidence" value="ECO:0007669"/>
    <property type="project" value="UniProtKB-UniRule"/>
</dbReference>
<name>A0A3A1PCB4_9SPHN</name>
<comment type="function">
    <text evidence="6">Also exhibits azoreductase activity. Catalyzes the reductive cleavage of the azo bond in aromatic azo compounds to the corresponding amines.</text>
</comment>
<evidence type="ECO:0000256" key="5">
    <source>
        <dbReference type="ARBA" id="ARBA00048542"/>
    </source>
</evidence>
<protein>
    <recommendedName>
        <fullName evidence="6">FMN dependent NADH:quinone oxidoreductase</fullName>
        <ecNumber evidence="6">1.6.5.-</ecNumber>
    </recommendedName>
    <alternativeName>
        <fullName evidence="6">Azo-dye reductase</fullName>
    </alternativeName>
    <alternativeName>
        <fullName evidence="6">FMN-dependent NADH-azo compound oxidoreductase</fullName>
    </alternativeName>
    <alternativeName>
        <fullName evidence="6">FMN-dependent NADH-azoreductase</fullName>
        <ecNumber evidence="6">1.7.1.17</ecNumber>
    </alternativeName>
</protein>
<evidence type="ECO:0000256" key="6">
    <source>
        <dbReference type="HAMAP-Rule" id="MF_01216"/>
    </source>
</evidence>
<sequence>MASILSILASPYGAASRGATLAAQAVANLQAADPSLALVERDLSTLSRSVIPSSYADAVLARQPSDHPAFGLSETLIREVEDAAFITIATPMHNYTVPACLKLWIDLVLRHSRSFAPVNGVKTGLLGDRPVLVVVTSGGAVTAQDAGQPDHLTGYFTDVLSTIGISDVRFVYLEALVNPVQAGKAIAEGAKAILQDPVFGSRQDSVPVMAWAANK</sequence>
<dbReference type="EMBL" id="QXFM01000025">
    <property type="protein sequence ID" value="RIV91186.1"/>
    <property type="molecule type" value="Genomic_DNA"/>
</dbReference>
<comment type="subunit">
    <text evidence="6">Homodimer.</text>
</comment>